<reference evidence="1 2" key="1">
    <citation type="journal article" date="2016" name="DNA Res.">
        <title>Genome sequence of Aspergillus luchuensis NBRC 4314.</title>
        <authorList>
            <person name="Yamada O."/>
            <person name="Machida M."/>
            <person name="Hosoyama A."/>
            <person name="Goto M."/>
            <person name="Takahashi T."/>
            <person name="Futagami T."/>
            <person name="Yamagata Y."/>
            <person name="Takeuchi M."/>
            <person name="Kobayashi T."/>
            <person name="Koike H."/>
            <person name="Abe K."/>
            <person name="Asai K."/>
            <person name="Arita M."/>
            <person name="Fujita N."/>
            <person name="Fukuda K."/>
            <person name="Higa K."/>
            <person name="Horikawa H."/>
            <person name="Ishikawa T."/>
            <person name="Jinno K."/>
            <person name="Kato Y."/>
            <person name="Kirimura K."/>
            <person name="Mizutani O."/>
            <person name="Nakasone K."/>
            <person name="Sano M."/>
            <person name="Shiraishi Y."/>
            <person name="Tsukahara M."/>
            <person name="Gomi K."/>
        </authorList>
    </citation>
    <scope>NUCLEOTIDE SEQUENCE [LARGE SCALE GENOMIC DNA]</scope>
    <source>
        <strain evidence="1 2">RIB 2604</strain>
    </source>
</reference>
<organism evidence="1 2">
    <name type="scientific">Aspergillus kawachii</name>
    <name type="common">White koji mold</name>
    <name type="synonym">Aspergillus awamori var. kawachi</name>
    <dbReference type="NCBI Taxonomy" id="1069201"/>
    <lineage>
        <taxon>Eukaryota</taxon>
        <taxon>Fungi</taxon>
        <taxon>Dikarya</taxon>
        <taxon>Ascomycota</taxon>
        <taxon>Pezizomycotina</taxon>
        <taxon>Eurotiomycetes</taxon>
        <taxon>Eurotiomycetidae</taxon>
        <taxon>Eurotiales</taxon>
        <taxon>Aspergillaceae</taxon>
        <taxon>Aspergillus</taxon>
        <taxon>Aspergillus subgen. Circumdati</taxon>
    </lineage>
</organism>
<name>A0A146F538_ASPKA</name>
<sequence>MLKRMLARMRPFTQMIGSGRMGSGFSTEDLQVAGQVSRPKILYQTTFLAKYDVTVPQTYQKVAATSSDVT</sequence>
<dbReference type="EMBL" id="BCWF01000008">
    <property type="protein sequence ID" value="GAT20962.1"/>
    <property type="molecule type" value="Genomic_DNA"/>
</dbReference>
<reference evidence="2" key="2">
    <citation type="submission" date="2016-02" db="EMBL/GenBank/DDBJ databases">
        <title>Genome sequencing of Aspergillus luchuensis NBRC 4314.</title>
        <authorList>
            <person name="Yamada O."/>
        </authorList>
    </citation>
    <scope>NUCLEOTIDE SEQUENCE [LARGE SCALE GENOMIC DNA]</scope>
    <source>
        <strain evidence="2">RIB 2604</strain>
    </source>
</reference>
<dbReference type="AlphaFoldDB" id="A0A146F538"/>
<comment type="caution">
    <text evidence="1">The sequence shown here is derived from an EMBL/GenBank/DDBJ whole genome shotgun (WGS) entry which is preliminary data.</text>
</comment>
<evidence type="ECO:0000313" key="1">
    <source>
        <dbReference type="EMBL" id="GAT20962.1"/>
    </source>
</evidence>
<protein>
    <submittedName>
        <fullName evidence="1">Oxidoreductase, 2OG-Fe(II) oxygenase family</fullName>
    </submittedName>
</protein>
<proteinExistence type="predicted"/>
<accession>A0A146F538</accession>
<dbReference type="Proteomes" id="UP000075230">
    <property type="component" value="Unassembled WGS sequence"/>
</dbReference>
<gene>
    <name evidence="1" type="ORF">RIB2604_00804430</name>
</gene>
<evidence type="ECO:0000313" key="2">
    <source>
        <dbReference type="Proteomes" id="UP000075230"/>
    </source>
</evidence>